<feature type="region of interest" description="Disordered" evidence="1">
    <location>
        <begin position="418"/>
        <end position="445"/>
    </location>
</feature>
<organism evidence="2 3">
    <name type="scientific">Aspergillus ochraceoroseus</name>
    <dbReference type="NCBI Taxonomy" id="138278"/>
    <lineage>
        <taxon>Eukaryota</taxon>
        <taxon>Fungi</taxon>
        <taxon>Dikarya</taxon>
        <taxon>Ascomycota</taxon>
        <taxon>Pezizomycotina</taxon>
        <taxon>Eurotiomycetes</taxon>
        <taxon>Eurotiomycetidae</taxon>
        <taxon>Eurotiales</taxon>
        <taxon>Aspergillaceae</taxon>
        <taxon>Aspergillus</taxon>
        <taxon>Aspergillus subgen. Nidulantes</taxon>
    </lineage>
</organism>
<protein>
    <submittedName>
        <fullName evidence="2">Uncharacterized protein</fullName>
    </submittedName>
</protein>
<name>A0A0F8UTR8_9EURO</name>
<accession>A0A0F8UTR8</accession>
<feature type="compositionally biased region" description="Pro residues" evidence="1">
    <location>
        <begin position="143"/>
        <end position="155"/>
    </location>
</feature>
<dbReference type="AlphaFoldDB" id="A0A0F8UTR8"/>
<dbReference type="VEuPathDB" id="FungiDB:P175DRAFT_0472692"/>
<feature type="compositionally biased region" description="Pro residues" evidence="1">
    <location>
        <begin position="172"/>
        <end position="189"/>
    </location>
</feature>
<evidence type="ECO:0000256" key="1">
    <source>
        <dbReference type="SAM" id="MobiDB-lite"/>
    </source>
</evidence>
<dbReference type="OrthoDB" id="5324692at2759"/>
<feature type="compositionally biased region" description="Basic and acidic residues" evidence="1">
    <location>
        <begin position="267"/>
        <end position="282"/>
    </location>
</feature>
<sequence length="777" mass="87655">MAPSPSVEDELDSLSRELYGLAYLGELPGIEGVHARGTIDQCPLILDVEILIVSQVFSNVEEKTAPGPKAPNVGARPQSPKKDSRKDRTHKPLYPGENQIPGPGRNLPLRNPRRPQDALPQQPRMVPKQVPEDRKAPATSSRPLPPGPPPLPIRPDLPVRDYGIRKGTLQPKPMPAVPPPAQKAPPPAPLASREMQRKASSSMPKRSESVKYTRTLKSISVDPRSSSPGYLSDSGAIRHKQGSDVSNRSPPPDDRKPPLSPALSVAERLEEKIKRRREERESGSIPPHVTTQGNSSIQPKISDTTARSEQRVMEMPGAFPDLSDPQISAPLPQIQAVSVPKSSSPEIPSLSATHQAAHPTQPQELTAPKKPAVRSISLDREKPIPAHQNRRRAVSFAEKPVEQPTQILVVVEQETTLTQLQPPRQEGSANSSRSTSPSGSLSLSPCPRSLPVAGYQDWHTIQGLNHLDICPSCTKQMRKSKFRDRFVLSAPKPRTELVRCSMSEPWTRLAWVQTLKKKLDHLDLLFQITRPPPGSKPCTGRIINDQHWYRVVDNETGLFLPQFNVCSACVRNVRLLMPEHRETFARSSIILDRVCDFVTDSPRFIRYIDGLDLSANRAEQKDAPPDLSEFLAYARRKVVLRDCRRSRLVLNTWHYMPQRPEFTVCEDCYDDIVWPLAKGRFPIARQFSTVMRLLPGETGPSSTREASCQLYSPRLRAKFNDAVRRNDMPYLNWVALKRYEAEQRFRDRQEELHEDERRGYDCSIELRKNFEEWKRWE</sequence>
<reference evidence="2 3" key="1">
    <citation type="submission" date="2015-02" db="EMBL/GenBank/DDBJ databases">
        <title>Draft Genome Sequences of Two Closely-Related Aflatoxigenic Aspergillus Species Obtained from the Cote d'Ivoire.</title>
        <authorList>
            <person name="Moore G.G."/>
            <person name="Beltz S.B."/>
            <person name="Mack B.M."/>
        </authorList>
    </citation>
    <scope>NUCLEOTIDE SEQUENCE [LARGE SCALE GENOMIC DNA]</scope>
    <source>
        <strain evidence="2 3">SRRC1432</strain>
    </source>
</reference>
<feature type="compositionally biased region" description="Low complexity" evidence="1">
    <location>
        <begin position="101"/>
        <end position="110"/>
    </location>
</feature>
<feature type="compositionally biased region" description="Low complexity" evidence="1">
    <location>
        <begin position="431"/>
        <end position="445"/>
    </location>
</feature>
<feature type="region of interest" description="Disordered" evidence="1">
    <location>
        <begin position="62"/>
        <end position="307"/>
    </location>
</feature>
<evidence type="ECO:0000313" key="3">
    <source>
        <dbReference type="Proteomes" id="UP000034947"/>
    </source>
</evidence>
<proteinExistence type="predicted"/>
<evidence type="ECO:0000313" key="2">
    <source>
        <dbReference type="EMBL" id="KKK22989.1"/>
    </source>
</evidence>
<feature type="compositionally biased region" description="Polar residues" evidence="1">
    <location>
        <begin position="341"/>
        <end position="364"/>
    </location>
</feature>
<feature type="compositionally biased region" description="Polar residues" evidence="1">
    <location>
        <begin position="289"/>
        <end position="305"/>
    </location>
</feature>
<keyword evidence="3" id="KW-1185">Reference proteome</keyword>
<feature type="region of interest" description="Disordered" evidence="1">
    <location>
        <begin position="341"/>
        <end position="370"/>
    </location>
</feature>
<dbReference type="EMBL" id="JYKN01000804">
    <property type="protein sequence ID" value="KKK22989.1"/>
    <property type="molecule type" value="Genomic_DNA"/>
</dbReference>
<feature type="compositionally biased region" description="Polar residues" evidence="1">
    <location>
        <begin position="212"/>
        <end position="229"/>
    </location>
</feature>
<feature type="compositionally biased region" description="Polar residues" evidence="1">
    <location>
        <begin position="418"/>
        <end position="430"/>
    </location>
</feature>
<gene>
    <name evidence="2" type="ORF">AOCH_002688</name>
</gene>
<comment type="caution">
    <text evidence="2">The sequence shown here is derived from an EMBL/GenBank/DDBJ whole genome shotgun (WGS) entry which is preliminary data.</text>
</comment>
<dbReference type="Proteomes" id="UP000034947">
    <property type="component" value="Unassembled WGS sequence"/>
</dbReference>